<protein>
    <submittedName>
        <fullName evidence="3">Uma2 family endonuclease</fullName>
    </submittedName>
</protein>
<sequence length="203" mass="22802">MTAEPVMEPVKKAMDPVDQLIAFEEASDKPIRPQYIEGMVIVPPQPDDEHNHLGAELYFQLRSAGFHLAGFGNGYRMGAKAEETRALLIPDFYVRRRRPSDIDEAYRKAHKGWYPVEMLALAGEVTSSNHETDSGPKYRTYAAAGVPVYVLIHRKEGKAYAFSDPVSHEDEARYKTTSEVKLRDPLPLPSPYPALDTSALLRD</sequence>
<dbReference type="Gene3D" id="3.90.1570.10">
    <property type="entry name" value="tt1808, chain A"/>
    <property type="match status" value="1"/>
</dbReference>
<evidence type="ECO:0000313" key="3">
    <source>
        <dbReference type="EMBL" id="MBO8195305.1"/>
    </source>
</evidence>
<dbReference type="EMBL" id="JADKMA010000179">
    <property type="protein sequence ID" value="MBO8195305.1"/>
    <property type="molecule type" value="Genomic_DNA"/>
</dbReference>
<keyword evidence="3" id="KW-0255">Endonuclease</keyword>
<dbReference type="InterPro" id="IPR012296">
    <property type="entry name" value="Nuclease_put_TT1808"/>
</dbReference>
<keyword evidence="3" id="KW-0378">Hydrolase</keyword>
<evidence type="ECO:0000313" key="4">
    <source>
        <dbReference type="Proteomes" id="UP001519064"/>
    </source>
</evidence>
<dbReference type="InterPro" id="IPR011335">
    <property type="entry name" value="Restrct_endonuc-II-like"/>
</dbReference>
<keyword evidence="3" id="KW-0540">Nuclease</keyword>
<dbReference type="RefSeq" id="WP_209242541.1">
    <property type="nucleotide sequence ID" value="NZ_JADKMA010000179.1"/>
</dbReference>
<feature type="compositionally biased region" description="Basic and acidic residues" evidence="1">
    <location>
        <begin position="173"/>
        <end position="184"/>
    </location>
</feature>
<organism evidence="3 4">
    <name type="scientific">Streptomyces oryzae</name>
    <dbReference type="NCBI Taxonomy" id="1434886"/>
    <lineage>
        <taxon>Bacteria</taxon>
        <taxon>Bacillati</taxon>
        <taxon>Actinomycetota</taxon>
        <taxon>Actinomycetes</taxon>
        <taxon>Kitasatosporales</taxon>
        <taxon>Streptomycetaceae</taxon>
        <taxon>Streptomyces</taxon>
    </lineage>
</organism>
<evidence type="ECO:0000256" key="1">
    <source>
        <dbReference type="SAM" id="MobiDB-lite"/>
    </source>
</evidence>
<reference evidence="3 4" key="1">
    <citation type="submission" date="2020-11" db="EMBL/GenBank/DDBJ databases">
        <title>Streptomyces spirodelae sp. nov., isolated from duckweed.</title>
        <authorList>
            <person name="Saimee Y."/>
            <person name="Duangmal K."/>
        </authorList>
    </citation>
    <scope>NUCLEOTIDE SEQUENCE [LARGE SCALE GENOMIC DNA]</scope>
    <source>
        <strain evidence="3 4">S16-07</strain>
    </source>
</reference>
<name>A0ABS3XIR6_9ACTN</name>
<keyword evidence="4" id="KW-1185">Reference proteome</keyword>
<accession>A0ABS3XIR6</accession>
<feature type="domain" description="Putative restriction endonuclease" evidence="2">
    <location>
        <begin position="28"/>
        <end position="180"/>
    </location>
</feature>
<dbReference type="SUPFAM" id="SSF52980">
    <property type="entry name" value="Restriction endonuclease-like"/>
    <property type="match status" value="1"/>
</dbReference>
<dbReference type="Pfam" id="PF05685">
    <property type="entry name" value="Uma2"/>
    <property type="match status" value="1"/>
</dbReference>
<feature type="region of interest" description="Disordered" evidence="1">
    <location>
        <begin position="173"/>
        <end position="203"/>
    </location>
</feature>
<gene>
    <name evidence="3" type="ORF">ITI46_27180</name>
</gene>
<dbReference type="PANTHER" id="PTHR35400:SF3">
    <property type="entry name" value="SLL1072 PROTEIN"/>
    <property type="match status" value="1"/>
</dbReference>
<comment type="caution">
    <text evidence="3">The sequence shown here is derived from an EMBL/GenBank/DDBJ whole genome shotgun (WGS) entry which is preliminary data.</text>
</comment>
<evidence type="ECO:0000259" key="2">
    <source>
        <dbReference type="Pfam" id="PF05685"/>
    </source>
</evidence>
<proteinExistence type="predicted"/>
<dbReference type="Proteomes" id="UP001519064">
    <property type="component" value="Unassembled WGS sequence"/>
</dbReference>
<dbReference type="GO" id="GO:0004519">
    <property type="term" value="F:endonuclease activity"/>
    <property type="evidence" value="ECO:0007669"/>
    <property type="project" value="UniProtKB-KW"/>
</dbReference>
<dbReference type="CDD" id="cd06260">
    <property type="entry name" value="DUF820-like"/>
    <property type="match status" value="1"/>
</dbReference>
<dbReference type="PANTHER" id="PTHR35400">
    <property type="entry name" value="SLR1083 PROTEIN"/>
    <property type="match status" value="1"/>
</dbReference>
<dbReference type="InterPro" id="IPR008538">
    <property type="entry name" value="Uma2"/>
</dbReference>